<protein>
    <recommendedName>
        <fullName evidence="4">Secreted protein</fullName>
    </recommendedName>
</protein>
<feature type="non-terminal residue" evidence="2">
    <location>
        <position position="166"/>
    </location>
</feature>
<dbReference type="Proteomes" id="UP000324897">
    <property type="component" value="Chromosome 2"/>
</dbReference>
<dbReference type="AlphaFoldDB" id="A0A5J9UQW0"/>
<proteinExistence type="predicted"/>
<evidence type="ECO:0008006" key="4">
    <source>
        <dbReference type="Google" id="ProtNLM"/>
    </source>
</evidence>
<dbReference type="EMBL" id="RWGY01000013">
    <property type="protein sequence ID" value="TVU25430.1"/>
    <property type="molecule type" value="Genomic_DNA"/>
</dbReference>
<feature type="non-terminal residue" evidence="2">
    <location>
        <position position="1"/>
    </location>
</feature>
<name>A0A5J9UQW0_9POAL</name>
<comment type="caution">
    <text evidence="2">The sequence shown here is derived from an EMBL/GenBank/DDBJ whole genome shotgun (WGS) entry which is preliminary data.</text>
</comment>
<sequence>VPAARTAISLLPCPLGFLLIQIHGGSSHSYPLPSSTAVLSSSPFSVQRAGKQLHGCPENCHGRFLAAPCCFGARRSTRSSWFNHLQQLHLALTESVEPGFFNAGRCLSSMAALFLLLRSFPIYSLVRLGKASPSSGCAPAVKPFVGNLLLQRFPLPCSTVVSSHHL</sequence>
<feature type="chain" id="PRO_5023893895" description="Secreted protein" evidence="1">
    <location>
        <begin position="28"/>
        <end position="166"/>
    </location>
</feature>
<keyword evidence="3" id="KW-1185">Reference proteome</keyword>
<dbReference type="Gramene" id="TVU25430">
    <property type="protein sequence ID" value="TVU25430"/>
    <property type="gene ID" value="EJB05_27926"/>
</dbReference>
<evidence type="ECO:0000313" key="3">
    <source>
        <dbReference type="Proteomes" id="UP000324897"/>
    </source>
</evidence>
<feature type="signal peptide" evidence="1">
    <location>
        <begin position="1"/>
        <end position="27"/>
    </location>
</feature>
<organism evidence="2 3">
    <name type="scientific">Eragrostis curvula</name>
    <name type="common">weeping love grass</name>
    <dbReference type="NCBI Taxonomy" id="38414"/>
    <lineage>
        <taxon>Eukaryota</taxon>
        <taxon>Viridiplantae</taxon>
        <taxon>Streptophyta</taxon>
        <taxon>Embryophyta</taxon>
        <taxon>Tracheophyta</taxon>
        <taxon>Spermatophyta</taxon>
        <taxon>Magnoliopsida</taxon>
        <taxon>Liliopsida</taxon>
        <taxon>Poales</taxon>
        <taxon>Poaceae</taxon>
        <taxon>PACMAD clade</taxon>
        <taxon>Chloridoideae</taxon>
        <taxon>Eragrostideae</taxon>
        <taxon>Eragrostidinae</taxon>
        <taxon>Eragrostis</taxon>
    </lineage>
</organism>
<evidence type="ECO:0000256" key="1">
    <source>
        <dbReference type="SAM" id="SignalP"/>
    </source>
</evidence>
<accession>A0A5J9UQW0</accession>
<gene>
    <name evidence="2" type="ORF">EJB05_27926</name>
</gene>
<reference evidence="2 3" key="1">
    <citation type="journal article" date="2019" name="Sci. Rep.">
        <title>A high-quality genome of Eragrostis curvula grass provides insights into Poaceae evolution and supports new strategies to enhance forage quality.</title>
        <authorList>
            <person name="Carballo J."/>
            <person name="Santos B.A.C.M."/>
            <person name="Zappacosta D."/>
            <person name="Garbus I."/>
            <person name="Selva J.P."/>
            <person name="Gallo C.A."/>
            <person name="Diaz A."/>
            <person name="Albertini E."/>
            <person name="Caccamo M."/>
            <person name="Echenique V."/>
        </authorList>
    </citation>
    <scope>NUCLEOTIDE SEQUENCE [LARGE SCALE GENOMIC DNA]</scope>
    <source>
        <strain evidence="3">cv. Victoria</strain>
        <tissue evidence="2">Leaf</tissue>
    </source>
</reference>
<keyword evidence="1" id="KW-0732">Signal</keyword>
<evidence type="ECO:0000313" key="2">
    <source>
        <dbReference type="EMBL" id="TVU25430.1"/>
    </source>
</evidence>